<sequence length="603" mass="61348">MRSRALIVPLTIAVVLGCATAAAASTPSTQTVSPSTTSGGQVVATWTGTLPGGANSGSDCTTSVSDSLNDHHGIDLQLPAGFYPTHRLTAAFTITPDAPTADVVLTVTRPDGTHSNSDTGGVGAAEQIVAANPAAGSYDATACVFAGGPTTYTGKLVLTTDPPGAIPGGFGSPGTKSPGYRNYSSPAGLGDSAGEPSIGVDWTADQSGNGGTAMFQAGTQTLRLAFDRAGNASWSNVTAPVEGITTLDPILDTDSVHGRTFVAQLAGTQSLFSYTDNDGASWVGPTQGGAPSGVDHQTVGHGRYPAGLSGLTYPDAVYYCSQYLEGAFCARSDTGGLTFNGPRPVYDSITSGCGGLHGHLRTAPDGTAYLPNKSCNGHQAVAVSTDGGDSWQVRQVPLSTGGTSDPSVAADQQNTAYFGFVDGSGHPEITTSADRGQTFTTPVDVGAALNIQNAVFPEVIAGSGGRATFGFLGTTTPGDFQDSSFGKSADGSTYTGGEWHLYLATTYDGGHTWTTVDATPKDPVQRGSICLEGVGCSGNDRNLLDFNDITVDKYGRVLFAYADGCTGACVTSRAVADNSHTAKAVAVRQTAGTGLFAQYDNSN</sequence>
<keyword evidence="3" id="KW-1185">Reference proteome</keyword>
<evidence type="ECO:0008006" key="4">
    <source>
        <dbReference type="Google" id="ProtNLM"/>
    </source>
</evidence>
<dbReference type="SUPFAM" id="SSF50939">
    <property type="entry name" value="Sialidases"/>
    <property type="match status" value="1"/>
</dbReference>
<dbReference type="RefSeq" id="WP_101433765.1">
    <property type="nucleotide sequence ID" value="NZ_PJMY01000001.1"/>
</dbReference>
<protein>
    <recommendedName>
        <fullName evidence="4">Exo-alpha-sialidase</fullName>
    </recommendedName>
</protein>
<dbReference type="EMBL" id="PJMY01000001">
    <property type="protein sequence ID" value="PKW00046.1"/>
    <property type="molecule type" value="Genomic_DNA"/>
</dbReference>
<dbReference type="OrthoDB" id="9813892at2"/>
<evidence type="ECO:0000313" key="3">
    <source>
        <dbReference type="Proteomes" id="UP000233750"/>
    </source>
</evidence>
<accession>A0A2N3X1R0</accession>
<evidence type="ECO:0000313" key="2">
    <source>
        <dbReference type="EMBL" id="PKW00046.1"/>
    </source>
</evidence>
<name>A0A2N3X1R0_9PSEU</name>
<gene>
    <name evidence="2" type="ORF">ATK30_0117</name>
</gene>
<dbReference type="PROSITE" id="PS51257">
    <property type="entry name" value="PROKAR_LIPOPROTEIN"/>
    <property type="match status" value="1"/>
</dbReference>
<dbReference type="Proteomes" id="UP000233750">
    <property type="component" value="Unassembled WGS sequence"/>
</dbReference>
<feature type="chain" id="PRO_5014755902" description="Exo-alpha-sialidase" evidence="1">
    <location>
        <begin position="24"/>
        <end position="603"/>
    </location>
</feature>
<dbReference type="InterPro" id="IPR036278">
    <property type="entry name" value="Sialidase_sf"/>
</dbReference>
<proteinExistence type="predicted"/>
<evidence type="ECO:0000256" key="1">
    <source>
        <dbReference type="SAM" id="SignalP"/>
    </source>
</evidence>
<feature type="signal peptide" evidence="1">
    <location>
        <begin position="1"/>
        <end position="23"/>
    </location>
</feature>
<dbReference type="AlphaFoldDB" id="A0A2N3X1R0"/>
<dbReference type="CDD" id="cd15482">
    <property type="entry name" value="Sialidase_non-viral"/>
    <property type="match status" value="1"/>
</dbReference>
<keyword evidence="1" id="KW-0732">Signal</keyword>
<comment type="caution">
    <text evidence="2">The sequence shown here is derived from an EMBL/GenBank/DDBJ whole genome shotgun (WGS) entry which is preliminary data.</text>
</comment>
<organism evidence="2 3">
    <name type="scientific">Amycolatopsis echigonensis</name>
    <dbReference type="NCBI Taxonomy" id="2576905"/>
    <lineage>
        <taxon>Bacteria</taxon>
        <taxon>Bacillati</taxon>
        <taxon>Actinomycetota</taxon>
        <taxon>Actinomycetes</taxon>
        <taxon>Pseudonocardiales</taxon>
        <taxon>Pseudonocardiaceae</taxon>
        <taxon>Amycolatopsis</taxon>
    </lineage>
</organism>
<dbReference type="Gene3D" id="2.120.10.10">
    <property type="match status" value="1"/>
</dbReference>
<reference evidence="2 3" key="1">
    <citation type="submission" date="2017-12" db="EMBL/GenBank/DDBJ databases">
        <title>Sequencing the genomes of 1000 Actinobacteria strains.</title>
        <authorList>
            <person name="Klenk H.-P."/>
        </authorList>
    </citation>
    <scope>NUCLEOTIDE SEQUENCE [LARGE SCALE GENOMIC DNA]</scope>
    <source>
        <strain evidence="2 3">DSM 45165</strain>
    </source>
</reference>